<sequence length="71" mass="8289">MTTVARDTLPVFVFPTQLNIFVQERESARQLLTIYNPYNFVIEYRLLCTDPLSYSVQEALGRLKPQSFVDM</sequence>
<protein>
    <submittedName>
        <fullName evidence="8">Motile sperm domain-containing protein 1</fullName>
    </submittedName>
</protein>
<keyword evidence="2" id="KW-0812">Transmembrane</keyword>
<reference evidence="6 7" key="2">
    <citation type="submission" date="2018-11" db="EMBL/GenBank/DDBJ databases">
        <authorList>
            <consortium name="Pathogen Informatics"/>
        </authorList>
    </citation>
    <scope>NUCLEOTIDE SEQUENCE [LARGE SCALE GENOMIC DNA]</scope>
</reference>
<dbReference type="EMBL" id="UZAM01010331">
    <property type="protein sequence ID" value="VDP11933.1"/>
    <property type="molecule type" value="Genomic_DNA"/>
</dbReference>
<evidence type="ECO:0000313" key="8">
    <source>
        <dbReference type="WBParaSite" id="SBAD_0000737501-mRNA-1"/>
    </source>
</evidence>
<evidence type="ECO:0000313" key="7">
    <source>
        <dbReference type="Proteomes" id="UP000270296"/>
    </source>
</evidence>
<gene>
    <name evidence="6" type="ORF">SBAD_LOCUS7110</name>
</gene>
<proteinExistence type="predicted"/>
<evidence type="ECO:0000256" key="2">
    <source>
        <dbReference type="ARBA" id="ARBA00022692"/>
    </source>
</evidence>
<dbReference type="PANTHER" id="PTHR34441">
    <property type="entry name" value="MOTILE SPERM DOMAIN-CONTAINING PROTEIN 1"/>
    <property type="match status" value="1"/>
</dbReference>
<keyword evidence="7" id="KW-1185">Reference proteome</keyword>
<feature type="domain" description="MSP" evidence="5">
    <location>
        <begin position="3"/>
        <end position="71"/>
    </location>
</feature>
<name>A0A183IU12_9BILA</name>
<dbReference type="GO" id="GO:0005737">
    <property type="term" value="C:cytoplasm"/>
    <property type="evidence" value="ECO:0007669"/>
    <property type="project" value="TreeGrafter"/>
</dbReference>
<dbReference type="InterPro" id="IPR008962">
    <property type="entry name" value="PapD-like_sf"/>
</dbReference>
<dbReference type="AlphaFoldDB" id="A0A183IU12"/>
<dbReference type="Proteomes" id="UP000270296">
    <property type="component" value="Unassembled WGS sequence"/>
</dbReference>
<accession>A0A183IU12</accession>
<dbReference type="SUPFAM" id="SSF49354">
    <property type="entry name" value="PapD-like"/>
    <property type="match status" value="1"/>
</dbReference>
<evidence type="ECO:0000313" key="6">
    <source>
        <dbReference type="EMBL" id="VDP11933.1"/>
    </source>
</evidence>
<dbReference type="GO" id="GO:0016020">
    <property type="term" value="C:membrane"/>
    <property type="evidence" value="ECO:0007669"/>
    <property type="project" value="UniProtKB-SubCell"/>
</dbReference>
<keyword evidence="3" id="KW-1133">Transmembrane helix</keyword>
<dbReference type="InterPro" id="IPR039283">
    <property type="entry name" value="MOSPD1/3"/>
</dbReference>
<dbReference type="PANTHER" id="PTHR34441:SF1">
    <property type="entry name" value="MOTILE SPERM DOMAIN-CONTAINING 1"/>
    <property type="match status" value="1"/>
</dbReference>
<reference evidence="8" key="1">
    <citation type="submission" date="2016-06" db="UniProtKB">
        <authorList>
            <consortium name="WormBaseParasite"/>
        </authorList>
    </citation>
    <scope>IDENTIFICATION</scope>
</reference>
<comment type="subcellular location">
    <subcellularLocation>
        <location evidence="1">Membrane</location>
        <topology evidence="1">Multi-pass membrane protein</topology>
    </subcellularLocation>
</comment>
<organism evidence="8">
    <name type="scientific">Soboliphyme baturini</name>
    <dbReference type="NCBI Taxonomy" id="241478"/>
    <lineage>
        <taxon>Eukaryota</taxon>
        <taxon>Metazoa</taxon>
        <taxon>Ecdysozoa</taxon>
        <taxon>Nematoda</taxon>
        <taxon>Enoplea</taxon>
        <taxon>Dorylaimia</taxon>
        <taxon>Dioctophymatida</taxon>
        <taxon>Dioctophymatoidea</taxon>
        <taxon>Soboliphymatidae</taxon>
        <taxon>Soboliphyme</taxon>
    </lineage>
</organism>
<evidence type="ECO:0000259" key="5">
    <source>
        <dbReference type="PROSITE" id="PS50202"/>
    </source>
</evidence>
<dbReference type="InterPro" id="IPR000535">
    <property type="entry name" value="MSP_dom"/>
</dbReference>
<keyword evidence="4" id="KW-0472">Membrane</keyword>
<dbReference type="PROSITE" id="PS50202">
    <property type="entry name" value="MSP"/>
    <property type="match status" value="1"/>
</dbReference>
<dbReference type="Gene3D" id="2.60.40.10">
    <property type="entry name" value="Immunoglobulins"/>
    <property type="match status" value="1"/>
</dbReference>
<evidence type="ECO:0000256" key="4">
    <source>
        <dbReference type="ARBA" id="ARBA00023136"/>
    </source>
</evidence>
<dbReference type="InterPro" id="IPR013783">
    <property type="entry name" value="Ig-like_fold"/>
</dbReference>
<evidence type="ECO:0000256" key="3">
    <source>
        <dbReference type="ARBA" id="ARBA00022989"/>
    </source>
</evidence>
<dbReference type="OrthoDB" id="10022288at2759"/>
<dbReference type="WBParaSite" id="SBAD_0000737501-mRNA-1">
    <property type="protein sequence ID" value="SBAD_0000737501-mRNA-1"/>
    <property type="gene ID" value="SBAD_0000737501"/>
</dbReference>
<evidence type="ECO:0000256" key="1">
    <source>
        <dbReference type="ARBA" id="ARBA00004141"/>
    </source>
</evidence>